<name>A0ABT6CN98_9SPHN</name>
<evidence type="ECO:0000256" key="2">
    <source>
        <dbReference type="ARBA" id="ARBA00022801"/>
    </source>
</evidence>
<dbReference type="Pfam" id="PF13622">
    <property type="entry name" value="4HBT_3"/>
    <property type="match status" value="1"/>
</dbReference>
<dbReference type="InterPro" id="IPR003703">
    <property type="entry name" value="Acyl_CoA_thio"/>
</dbReference>
<feature type="domain" description="Acyl-CoA thioesterase-like N-terminal HotDog" evidence="3">
    <location>
        <begin position="39"/>
        <end position="111"/>
    </location>
</feature>
<sequence length="299" mass="33124">MAEMIPVQPWDGTDAGRLMQLDEMSPDSFTNPFSGVRTDRHLYGGQVLAHALLAASRTAPDRAIHSLHGYFLRAGDGQHRVSFDVERTRDGRSFSTRRVVARQRGEAIFHMECSLHGPDRRGLEHHIAMPDIPPPEDLPTLQEYAQATGEPNAVRACIRLGPISLVEIKLVNPESLTRREPHPRRRIWVRIPSAASTADPLIHTALLAYLSDFWLAGATLATHDVSYGLTDPHMASLDHALWIHRPGRVDDWLFYEMDSPSACNSTGLARGLIYNRDGVLLASSAQEALLRVAPELDGA</sequence>
<dbReference type="PANTHER" id="PTHR11066">
    <property type="entry name" value="ACYL-COA THIOESTERASE"/>
    <property type="match status" value="1"/>
</dbReference>
<evidence type="ECO:0000313" key="5">
    <source>
        <dbReference type="EMBL" id="MDF8335281.1"/>
    </source>
</evidence>
<dbReference type="Pfam" id="PF20789">
    <property type="entry name" value="4HBT_3C"/>
    <property type="match status" value="1"/>
</dbReference>
<organism evidence="5 6">
    <name type="scientific">Novosphingobium cyanobacteriorum</name>
    <dbReference type="NCBI Taxonomy" id="3024215"/>
    <lineage>
        <taxon>Bacteria</taxon>
        <taxon>Pseudomonadati</taxon>
        <taxon>Pseudomonadota</taxon>
        <taxon>Alphaproteobacteria</taxon>
        <taxon>Sphingomonadales</taxon>
        <taxon>Sphingomonadaceae</taxon>
        <taxon>Novosphingobium</taxon>
    </lineage>
</organism>
<evidence type="ECO:0000256" key="1">
    <source>
        <dbReference type="ARBA" id="ARBA00006538"/>
    </source>
</evidence>
<dbReference type="InterPro" id="IPR049449">
    <property type="entry name" value="TesB_ACOT8-like_N"/>
</dbReference>
<feature type="domain" description="Acyl-CoA thioesterase-like C-terminal" evidence="4">
    <location>
        <begin position="164"/>
        <end position="289"/>
    </location>
</feature>
<dbReference type="Gene3D" id="2.40.160.210">
    <property type="entry name" value="Acyl-CoA thioesterase, double hotdog domain"/>
    <property type="match status" value="1"/>
</dbReference>
<reference evidence="5 6" key="1">
    <citation type="submission" date="2023-03" db="EMBL/GenBank/DDBJ databases">
        <title>Novosphingobium cyanobacteriorum sp. nov., isolated from a eutrophic reservoir during the Microcystis bloom period.</title>
        <authorList>
            <person name="Kang M."/>
            <person name="Le V."/>
            <person name="Ko S.-R."/>
            <person name="Lee S.-A."/>
            <person name="Ahn C.-Y."/>
        </authorList>
    </citation>
    <scope>NUCLEOTIDE SEQUENCE [LARGE SCALE GENOMIC DNA]</scope>
    <source>
        <strain evidence="5 6">HBC54</strain>
    </source>
</reference>
<dbReference type="InterPro" id="IPR029069">
    <property type="entry name" value="HotDog_dom_sf"/>
</dbReference>
<dbReference type="SUPFAM" id="SSF54637">
    <property type="entry name" value="Thioesterase/thiol ester dehydrase-isomerase"/>
    <property type="match status" value="2"/>
</dbReference>
<dbReference type="PANTHER" id="PTHR11066:SF34">
    <property type="entry name" value="ACYL-COENZYME A THIOESTERASE 8"/>
    <property type="match status" value="1"/>
</dbReference>
<dbReference type="InterPro" id="IPR049450">
    <property type="entry name" value="ACOT8-like_C"/>
</dbReference>
<proteinExistence type="inferred from homology"/>
<dbReference type="EMBL" id="JAROCY010000024">
    <property type="protein sequence ID" value="MDF8335281.1"/>
    <property type="molecule type" value="Genomic_DNA"/>
</dbReference>
<dbReference type="CDD" id="cd03445">
    <property type="entry name" value="Thioesterase_II_repeat2"/>
    <property type="match status" value="1"/>
</dbReference>
<dbReference type="CDD" id="cd03444">
    <property type="entry name" value="Thioesterase_II_repeat1"/>
    <property type="match status" value="1"/>
</dbReference>
<dbReference type="Proteomes" id="UP001222770">
    <property type="component" value="Unassembled WGS sequence"/>
</dbReference>
<evidence type="ECO:0000259" key="4">
    <source>
        <dbReference type="Pfam" id="PF20789"/>
    </source>
</evidence>
<keyword evidence="6" id="KW-1185">Reference proteome</keyword>
<gene>
    <name evidence="5" type="ORF">POM99_18915</name>
</gene>
<dbReference type="InterPro" id="IPR042171">
    <property type="entry name" value="Acyl-CoA_hotdog"/>
</dbReference>
<keyword evidence="2" id="KW-0378">Hydrolase</keyword>
<comment type="similarity">
    <text evidence="1">Belongs to the C/M/P thioester hydrolase family.</text>
</comment>
<evidence type="ECO:0000259" key="3">
    <source>
        <dbReference type="Pfam" id="PF13622"/>
    </source>
</evidence>
<comment type="caution">
    <text evidence="5">The sequence shown here is derived from an EMBL/GenBank/DDBJ whole genome shotgun (WGS) entry which is preliminary data.</text>
</comment>
<protein>
    <submittedName>
        <fullName evidence="5">Thioesterase family protein</fullName>
    </submittedName>
</protein>
<evidence type="ECO:0000313" key="6">
    <source>
        <dbReference type="Proteomes" id="UP001222770"/>
    </source>
</evidence>
<accession>A0ABT6CN98</accession>